<proteinExistence type="inferred from homology"/>
<dbReference type="GO" id="GO:0016616">
    <property type="term" value="F:oxidoreductase activity, acting on the CH-OH group of donors, NAD or NADP as acceptor"/>
    <property type="evidence" value="ECO:0007669"/>
    <property type="project" value="UniProtKB-ARBA"/>
</dbReference>
<dbReference type="GeneID" id="73045234"/>
<comment type="caution">
    <text evidence="5">The sequence shown here is derived from an EMBL/GenBank/DDBJ whole genome shotgun (WGS) entry which is preliminary data.</text>
</comment>
<dbReference type="Proteomes" id="UP001595945">
    <property type="component" value="Unassembled WGS sequence"/>
</dbReference>
<evidence type="ECO:0000313" key="5">
    <source>
        <dbReference type="EMBL" id="MFC4824087.1"/>
    </source>
</evidence>
<evidence type="ECO:0000313" key="6">
    <source>
        <dbReference type="Proteomes" id="UP001595945"/>
    </source>
</evidence>
<evidence type="ECO:0000256" key="3">
    <source>
        <dbReference type="ARBA" id="ARBA00023002"/>
    </source>
</evidence>
<dbReference type="PRINTS" id="PR00069">
    <property type="entry name" value="ALDKETRDTASE"/>
</dbReference>
<dbReference type="PANTHER" id="PTHR43827">
    <property type="entry name" value="2,5-DIKETO-D-GLUCONIC ACID REDUCTASE"/>
    <property type="match status" value="1"/>
</dbReference>
<dbReference type="Pfam" id="PF00248">
    <property type="entry name" value="Aldo_ket_red"/>
    <property type="match status" value="1"/>
</dbReference>
<keyword evidence="2" id="KW-0521">NADP</keyword>
<name>A0ABD5Q016_9EURY</name>
<gene>
    <name evidence="5" type="ORF">ACFO9K_07410</name>
</gene>
<evidence type="ECO:0000259" key="4">
    <source>
        <dbReference type="Pfam" id="PF00248"/>
    </source>
</evidence>
<evidence type="ECO:0000256" key="2">
    <source>
        <dbReference type="ARBA" id="ARBA00022857"/>
    </source>
</evidence>
<dbReference type="PIRSF" id="PIRSF000097">
    <property type="entry name" value="AKR"/>
    <property type="match status" value="1"/>
</dbReference>
<comment type="similarity">
    <text evidence="1">Belongs to the aldo/keto reductase family.</text>
</comment>
<dbReference type="SUPFAM" id="SSF51430">
    <property type="entry name" value="NAD(P)-linked oxidoreductase"/>
    <property type="match status" value="1"/>
</dbReference>
<dbReference type="AlphaFoldDB" id="A0ABD5Q016"/>
<dbReference type="PANTHER" id="PTHR43827:SF3">
    <property type="entry name" value="NADP-DEPENDENT OXIDOREDUCTASE DOMAIN-CONTAINING PROTEIN"/>
    <property type="match status" value="1"/>
</dbReference>
<dbReference type="InterPro" id="IPR023210">
    <property type="entry name" value="NADP_OxRdtase_dom"/>
</dbReference>
<dbReference type="EMBL" id="JBHSHT010000001">
    <property type="protein sequence ID" value="MFC4824087.1"/>
    <property type="molecule type" value="Genomic_DNA"/>
</dbReference>
<dbReference type="PROSITE" id="PS00062">
    <property type="entry name" value="ALDOKETO_REDUCTASE_2"/>
    <property type="match status" value="1"/>
</dbReference>
<keyword evidence="6" id="KW-1185">Reference proteome</keyword>
<dbReference type="Gene3D" id="3.20.20.100">
    <property type="entry name" value="NADP-dependent oxidoreductase domain"/>
    <property type="match status" value="1"/>
</dbReference>
<organism evidence="5 6">
    <name type="scientific">Halorussus aquaticus</name>
    <dbReference type="NCBI Taxonomy" id="2953748"/>
    <lineage>
        <taxon>Archaea</taxon>
        <taxon>Methanobacteriati</taxon>
        <taxon>Methanobacteriota</taxon>
        <taxon>Stenosarchaea group</taxon>
        <taxon>Halobacteria</taxon>
        <taxon>Halobacteriales</taxon>
        <taxon>Haladaptataceae</taxon>
        <taxon>Halorussus</taxon>
    </lineage>
</organism>
<dbReference type="InterPro" id="IPR036812">
    <property type="entry name" value="NAD(P)_OxRdtase_dom_sf"/>
</dbReference>
<accession>A0ABD5Q016</accession>
<feature type="domain" description="NADP-dependent oxidoreductase" evidence="4">
    <location>
        <begin position="12"/>
        <end position="252"/>
    </location>
</feature>
<dbReference type="InterPro" id="IPR020471">
    <property type="entry name" value="AKR"/>
</dbReference>
<reference evidence="5 6" key="1">
    <citation type="journal article" date="2019" name="Int. J. Syst. Evol. Microbiol.">
        <title>The Global Catalogue of Microorganisms (GCM) 10K type strain sequencing project: providing services to taxonomists for standard genome sequencing and annotation.</title>
        <authorList>
            <consortium name="The Broad Institute Genomics Platform"/>
            <consortium name="The Broad Institute Genome Sequencing Center for Infectious Disease"/>
            <person name="Wu L."/>
            <person name="Ma J."/>
        </authorList>
    </citation>
    <scope>NUCLEOTIDE SEQUENCE [LARGE SCALE GENOMIC DNA]</scope>
    <source>
        <strain evidence="5 6">XZYJ18</strain>
    </source>
</reference>
<evidence type="ECO:0000256" key="1">
    <source>
        <dbReference type="ARBA" id="ARBA00007905"/>
    </source>
</evidence>
<dbReference type="InterPro" id="IPR018170">
    <property type="entry name" value="Aldo/ket_reductase_CS"/>
</dbReference>
<dbReference type="PROSITE" id="PS00798">
    <property type="entry name" value="ALDOKETO_REDUCTASE_1"/>
    <property type="match status" value="1"/>
</dbReference>
<dbReference type="RefSeq" id="WP_254266837.1">
    <property type="nucleotide sequence ID" value="NZ_CP100400.1"/>
</dbReference>
<sequence length="259" mass="28650">MSDELLRPEPNIGLGTMGIDDAERIAAAIETGYRHLDTAQIYENEGVVGRGAERAPVERADLSLATKVWADSLAHEDVLASTRESLDRLGVGYVDLLYVHRPIDTYDPEETLSAFDRLRDEGRVRAVGVSNFDAEQVAEAREILDAPLAANQVEMHPLYRQADLLADAQRHDYALVAYSPLAQGEAFDLPEVRDVAEKHDATPAQVSLAWLAEKDNVVPIPRSASDDHLRENLAALDLDLDAEDVAKIESIDREKKLFE</sequence>
<protein>
    <submittedName>
        <fullName evidence="5">Aldo/keto reductase</fullName>
    </submittedName>
</protein>
<keyword evidence="3" id="KW-0560">Oxidoreductase</keyword>